<dbReference type="RefSeq" id="WP_015210646.1">
    <property type="nucleotide sequence ID" value="NC_019757.1"/>
</dbReference>
<dbReference type="AlphaFoldDB" id="K9X5Q8"/>
<reference evidence="2 3" key="1">
    <citation type="submission" date="2012-06" db="EMBL/GenBank/DDBJ databases">
        <title>Finished chromosome of genome of Cylindrospermum stagnale PCC 7417.</title>
        <authorList>
            <consortium name="US DOE Joint Genome Institute"/>
            <person name="Gugger M."/>
            <person name="Coursin T."/>
            <person name="Rippka R."/>
            <person name="Tandeau De Marsac N."/>
            <person name="Huntemann M."/>
            <person name="Wei C.-L."/>
            <person name="Han J."/>
            <person name="Detter J.C."/>
            <person name="Han C."/>
            <person name="Tapia R."/>
            <person name="Chen A."/>
            <person name="Kyrpides N."/>
            <person name="Mavromatis K."/>
            <person name="Markowitz V."/>
            <person name="Szeto E."/>
            <person name="Ivanova N."/>
            <person name="Pagani I."/>
            <person name="Pati A."/>
            <person name="Goodwin L."/>
            <person name="Nordberg H.P."/>
            <person name="Cantor M.N."/>
            <person name="Hua S.X."/>
            <person name="Woyke T."/>
            <person name="Kerfeld C.A."/>
        </authorList>
    </citation>
    <scope>NUCLEOTIDE SEQUENCE [LARGE SCALE GENOMIC DNA]</scope>
    <source>
        <strain evidence="2 3">PCC 7417</strain>
    </source>
</reference>
<protein>
    <submittedName>
        <fullName evidence="2">Uncharacterized protein</fullName>
    </submittedName>
</protein>
<evidence type="ECO:0000313" key="2">
    <source>
        <dbReference type="EMBL" id="AFZ27411.1"/>
    </source>
</evidence>
<accession>K9X5Q8</accession>
<proteinExistence type="predicted"/>
<dbReference type="EMBL" id="CP003642">
    <property type="protein sequence ID" value="AFZ27411.1"/>
    <property type="molecule type" value="Genomic_DNA"/>
</dbReference>
<feature type="region of interest" description="Disordered" evidence="1">
    <location>
        <begin position="50"/>
        <end position="73"/>
    </location>
</feature>
<dbReference type="STRING" id="56107.Cylst_5389"/>
<dbReference type="HOGENOM" id="CLU_145221_0_0_3"/>
<dbReference type="eggNOG" id="ENOG5030I2J">
    <property type="taxonomic scope" value="Bacteria"/>
</dbReference>
<sequence>MTNPVAPKRVSMIQQVRTVISILVLTAVIFVSFNAPSYAVDSRCALIVSQPHPQSGQNNRSSGNFSAQDCPGPRLKWRVPGSIKFKVMEDKSGTDLLIHSNVDNGKVTRKHSSRSLYIANPENATADFQVDVYNTEDPLSQY</sequence>
<evidence type="ECO:0000313" key="3">
    <source>
        <dbReference type="Proteomes" id="UP000010475"/>
    </source>
</evidence>
<evidence type="ECO:0000256" key="1">
    <source>
        <dbReference type="SAM" id="MobiDB-lite"/>
    </source>
</evidence>
<keyword evidence="3" id="KW-1185">Reference proteome</keyword>
<organism evidence="2 3">
    <name type="scientific">Cylindrospermum stagnale PCC 7417</name>
    <dbReference type="NCBI Taxonomy" id="56107"/>
    <lineage>
        <taxon>Bacteria</taxon>
        <taxon>Bacillati</taxon>
        <taxon>Cyanobacteriota</taxon>
        <taxon>Cyanophyceae</taxon>
        <taxon>Nostocales</taxon>
        <taxon>Nostocaceae</taxon>
        <taxon>Cylindrospermum</taxon>
    </lineage>
</organism>
<dbReference type="Proteomes" id="UP000010475">
    <property type="component" value="Chromosome"/>
</dbReference>
<gene>
    <name evidence="2" type="ORF">Cylst_5389</name>
</gene>
<feature type="compositionally biased region" description="Polar residues" evidence="1">
    <location>
        <begin position="51"/>
        <end position="67"/>
    </location>
</feature>
<name>K9X5Q8_9NOST</name>
<dbReference type="KEGG" id="csg:Cylst_5389"/>